<evidence type="ECO:0000313" key="3">
    <source>
        <dbReference type="EMBL" id="MCB5160960.1"/>
    </source>
</evidence>
<dbReference type="InterPro" id="IPR005572">
    <property type="entry name" value="Anti-sigma_E_RseA_N"/>
</dbReference>
<evidence type="ECO:0000259" key="2">
    <source>
        <dbReference type="Pfam" id="PF03872"/>
    </source>
</evidence>
<dbReference type="AlphaFoldDB" id="A0A9X1LED3"/>
<dbReference type="EMBL" id="JAJATW010000003">
    <property type="protein sequence ID" value="MCB5160960.1"/>
    <property type="molecule type" value="Genomic_DNA"/>
</dbReference>
<gene>
    <name evidence="3" type="ORF">LG368_03485</name>
</gene>
<dbReference type="PANTHER" id="PTHR38104">
    <property type="match status" value="1"/>
</dbReference>
<dbReference type="PANTHER" id="PTHR38104:SF1">
    <property type="entry name" value="ANTI-SIGMA-E FACTOR RSEA"/>
    <property type="match status" value="1"/>
</dbReference>
<dbReference type="RefSeq" id="WP_226753341.1">
    <property type="nucleotide sequence ID" value="NZ_JAJATW010000003.1"/>
</dbReference>
<keyword evidence="1" id="KW-0472">Membrane</keyword>
<comment type="caution">
    <text evidence="3">The sequence shown here is derived from an EMBL/GenBank/DDBJ whole genome shotgun (WGS) entry which is preliminary data.</text>
</comment>
<dbReference type="Proteomes" id="UP001139095">
    <property type="component" value="Unassembled WGS sequence"/>
</dbReference>
<organism evidence="3 4">
    <name type="scientific">Marinomonas algarum</name>
    <dbReference type="NCBI Taxonomy" id="2883105"/>
    <lineage>
        <taxon>Bacteria</taxon>
        <taxon>Pseudomonadati</taxon>
        <taxon>Pseudomonadota</taxon>
        <taxon>Gammaproteobacteria</taxon>
        <taxon>Oceanospirillales</taxon>
        <taxon>Oceanospirillaceae</taxon>
        <taxon>Marinomonas</taxon>
    </lineage>
</organism>
<keyword evidence="1" id="KW-0812">Transmembrane</keyword>
<dbReference type="Gene3D" id="1.10.10.880">
    <property type="entry name" value="Anti sigma-E protein RseA, N-terminal domain"/>
    <property type="match status" value="1"/>
</dbReference>
<name>A0A9X1LED3_9GAMM</name>
<proteinExistence type="predicted"/>
<dbReference type="SUPFAM" id="SSF89069">
    <property type="entry name" value="N-terminal, cytoplasmic domain of anti-sigmaE factor RseA"/>
    <property type="match status" value="1"/>
</dbReference>
<accession>A0A9X1LED3</accession>
<evidence type="ECO:0000256" key="1">
    <source>
        <dbReference type="SAM" id="Phobius"/>
    </source>
</evidence>
<feature type="domain" description="Anti sigma-E protein RseA N-terminal" evidence="2">
    <location>
        <begin position="17"/>
        <end position="95"/>
    </location>
</feature>
<sequence>MSEFSTGNDRAVETRCSLSAMLDGEATEQDIAYLLEQDPATLSAQLESYHLVQQVLHKDDRIATGLNDSLMSRVRAGIEADESVTPLHAVATQATQADTVKQDAVKNHKVVALPWRKLFSGMAVAASVAFVVILGSNQFVTPEIPTSHMIADVHSSMNNRMLTPLAEFENDALQVDNVRLQLYLRQHAEQAAMTVGQGMIPMARVVSYPIKE</sequence>
<keyword evidence="1" id="KW-1133">Transmembrane helix</keyword>
<keyword evidence="4" id="KW-1185">Reference proteome</keyword>
<dbReference type="InterPro" id="IPR052383">
    <property type="entry name" value="Anti-sigma-E_RseA-like"/>
</dbReference>
<dbReference type="GO" id="GO:0016989">
    <property type="term" value="F:sigma factor antagonist activity"/>
    <property type="evidence" value="ECO:0007669"/>
    <property type="project" value="InterPro"/>
</dbReference>
<protein>
    <submittedName>
        <fullName evidence="3">Sigma-E factor negative regulatory protein</fullName>
    </submittedName>
</protein>
<dbReference type="InterPro" id="IPR036147">
    <property type="entry name" value="Anti-sigma_E_RseA_N_sf"/>
</dbReference>
<dbReference type="CDD" id="cd16328">
    <property type="entry name" value="RseA_N"/>
    <property type="match status" value="1"/>
</dbReference>
<reference evidence="3" key="1">
    <citation type="submission" date="2021-10" db="EMBL/GenBank/DDBJ databases">
        <title>Marinomonas pontica sp. nov., isolated from the Black Sea.</title>
        <authorList>
            <person name="Zhao L.-H."/>
            <person name="Xue J.-H."/>
        </authorList>
    </citation>
    <scope>NUCLEOTIDE SEQUENCE</scope>
    <source>
        <strain evidence="3">E8</strain>
    </source>
</reference>
<dbReference type="Pfam" id="PF03872">
    <property type="entry name" value="RseA_N"/>
    <property type="match status" value="1"/>
</dbReference>
<feature type="transmembrane region" description="Helical" evidence="1">
    <location>
        <begin position="118"/>
        <end position="140"/>
    </location>
</feature>
<evidence type="ECO:0000313" key="4">
    <source>
        <dbReference type="Proteomes" id="UP001139095"/>
    </source>
</evidence>